<dbReference type="PROSITE" id="PS50082">
    <property type="entry name" value="WD_REPEATS_2"/>
    <property type="match status" value="5"/>
</dbReference>
<dbReference type="OrthoDB" id="10255630at2759"/>
<dbReference type="PROSITE" id="PS00678">
    <property type="entry name" value="WD_REPEATS_1"/>
    <property type="match status" value="1"/>
</dbReference>
<keyword evidence="4" id="KW-0807">Transducer</keyword>
<evidence type="ECO:0000313" key="6">
    <source>
        <dbReference type="EMBL" id="OXA51805.1"/>
    </source>
</evidence>
<name>A0A226E235_FOLCA</name>
<feature type="repeat" description="WD" evidence="5">
    <location>
        <begin position="315"/>
        <end position="347"/>
    </location>
</feature>
<evidence type="ECO:0000256" key="4">
    <source>
        <dbReference type="ARBA" id="ARBA00023224"/>
    </source>
</evidence>
<dbReference type="CDD" id="cd00200">
    <property type="entry name" value="WD40"/>
    <property type="match status" value="1"/>
</dbReference>
<evidence type="ECO:0000256" key="5">
    <source>
        <dbReference type="PROSITE-ProRule" id="PRU00221"/>
    </source>
</evidence>
<dbReference type="PIRSF" id="PIRSF002394">
    <property type="entry name" value="GN-bd_beta"/>
    <property type="match status" value="1"/>
</dbReference>
<dbReference type="SMART" id="SM00320">
    <property type="entry name" value="WD40"/>
    <property type="match status" value="7"/>
</dbReference>
<dbReference type="InterPro" id="IPR001680">
    <property type="entry name" value="WD40_rpt"/>
</dbReference>
<dbReference type="OMA" id="CYHPSGQ"/>
<accession>A0A226E235</accession>
<dbReference type="GO" id="GO:0007165">
    <property type="term" value="P:signal transduction"/>
    <property type="evidence" value="ECO:0007669"/>
    <property type="project" value="UniProtKB-KW"/>
</dbReference>
<organism evidence="6 7">
    <name type="scientific">Folsomia candida</name>
    <name type="common">Springtail</name>
    <dbReference type="NCBI Taxonomy" id="158441"/>
    <lineage>
        <taxon>Eukaryota</taxon>
        <taxon>Metazoa</taxon>
        <taxon>Ecdysozoa</taxon>
        <taxon>Arthropoda</taxon>
        <taxon>Hexapoda</taxon>
        <taxon>Collembola</taxon>
        <taxon>Entomobryomorpha</taxon>
        <taxon>Isotomoidea</taxon>
        <taxon>Isotomidae</taxon>
        <taxon>Proisotominae</taxon>
        <taxon>Folsomia</taxon>
    </lineage>
</organism>
<reference evidence="6 7" key="1">
    <citation type="submission" date="2015-12" db="EMBL/GenBank/DDBJ databases">
        <title>The genome of Folsomia candida.</title>
        <authorList>
            <person name="Faddeeva A."/>
            <person name="Derks M.F."/>
            <person name="Anvar Y."/>
            <person name="Smit S."/>
            <person name="Van Straalen N."/>
            <person name="Roelofs D."/>
        </authorList>
    </citation>
    <scope>NUCLEOTIDE SEQUENCE [LARGE SCALE GENOMIC DNA]</scope>
    <source>
        <strain evidence="6 7">VU population</strain>
        <tissue evidence="6">Whole body</tissue>
    </source>
</reference>
<dbReference type="STRING" id="158441.A0A226E235"/>
<dbReference type="InterPro" id="IPR019775">
    <property type="entry name" value="WD40_repeat_CS"/>
</dbReference>
<dbReference type="PANTHER" id="PTHR19850">
    <property type="entry name" value="GUANINE NUCLEOTIDE-BINDING PROTEIN BETA G PROTEIN BETA"/>
    <property type="match status" value="1"/>
</dbReference>
<dbReference type="PROSITE" id="PS50294">
    <property type="entry name" value="WD_REPEATS_REGION"/>
    <property type="match status" value="4"/>
</dbReference>
<dbReference type="InterPro" id="IPR015943">
    <property type="entry name" value="WD40/YVTN_repeat-like_dom_sf"/>
</dbReference>
<keyword evidence="3" id="KW-0677">Repeat</keyword>
<dbReference type="SUPFAM" id="SSF50978">
    <property type="entry name" value="WD40 repeat-like"/>
    <property type="match status" value="1"/>
</dbReference>
<feature type="repeat" description="WD" evidence="5">
    <location>
        <begin position="228"/>
        <end position="269"/>
    </location>
</feature>
<evidence type="ECO:0000256" key="3">
    <source>
        <dbReference type="ARBA" id="ARBA00022737"/>
    </source>
</evidence>
<dbReference type="Pfam" id="PF25391">
    <property type="entry name" value="WD40_Gbeta"/>
    <property type="match status" value="1"/>
</dbReference>
<dbReference type="InterPro" id="IPR036322">
    <property type="entry name" value="WD40_repeat_dom_sf"/>
</dbReference>
<evidence type="ECO:0000256" key="1">
    <source>
        <dbReference type="ARBA" id="ARBA00009768"/>
    </source>
</evidence>
<gene>
    <name evidence="6" type="ORF">Fcan01_12934</name>
</gene>
<sequence>MEEVDPEHEALRLEIDTLKEKIITKQAAVKDKSLFEICSAVGAAPRVKLSTKRILRGHIHKVNAIDFAADNRHLVSGSLDGKLIIWDTWNGSKVQIIPLKSSWVLAVDYAASGLFIASGGMDNMVTIYNLKTRDPDGNASIMRELGFGGFLNCCRFISDKKLLTGSGDLKITNWDLVKGLATSELYGHAGDVASLSLNPLDENTFVTGSLDQTAKLWDLRVQGACQTFWGHSGDINCVSFHRSGLAFTTASEDNSARLFDIRSDQEVAMYEPPESEDSGLTSCVISQSGRYIMAGHADSGIHIWDILKGDLAGTLTGHESRVTALSISPNGIAIASSSWDQNVRLWM</sequence>
<dbReference type="Gene3D" id="2.130.10.10">
    <property type="entry name" value="YVTN repeat-like/Quinoprotein amine dehydrogenase"/>
    <property type="match status" value="1"/>
</dbReference>
<feature type="repeat" description="WD" evidence="5">
    <location>
        <begin position="55"/>
        <end position="96"/>
    </location>
</feature>
<dbReference type="InterPro" id="IPR016346">
    <property type="entry name" value="G-protein_beta_1-5"/>
</dbReference>
<dbReference type="PRINTS" id="PR00319">
    <property type="entry name" value="GPROTEINB"/>
</dbReference>
<dbReference type="InterPro" id="IPR020472">
    <property type="entry name" value="WD40_PAC1"/>
</dbReference>
<proteinExistence type="inferred from homology"/>
<dbReference type="EMBL" id="LNIX01000007">
    <property type="protein sequence ID" value="OXA51805.1"/>
    <property type="molecule type" value="Genomic_DNA"/>
</dbReference>
<dbReference type="AlphaFoldDB" id="A0A226E235"/>
<feature type="repeat" description="WD" evidence="5">
    <location>
        <begin position="185"/>
        <end position="220"/>
    </location>
</feature>
<comment type="similarity">
    <text evidence="1">Belongs to the WD repeat G protein beta family.</text>
</comment>
<dbReference type="PRINTS" id="PR00320">
    <property type="entry name" value="GPROTEINBRPT"/>
</dbReference>
<protein>
    <submittedName>
        <fullName evidence="6">Guanine nucleotide-binding protein subunit beta-2</fullName>
    </submittedName>
</protein>
<feature type="repeat" description="WD" evidence="5">
    <location>
        <begin position="273"/>
        <end position="314"/>
    </location>
</feature>
<dbReference type="InterPro" id="IPR001632">
    <property type="entry name" value="WD40_G-protein_beta-like"/>
</dbReference>
<dbReference type="Proteomes" id="UP000198287">
    <property type="component" value="Unassembled WGS sequence"/>
</dbReference>
<evidence type="ECO:0000313" key="7">
    <source>
        <dbReference type="Proteomes" id="UP000198287"/>
    </source>
</evidence>
<keyword evidence="2 5" id="KW-0853">WD repeat</keyword>
<keyword evidence="7" id="KW-1185">Reference proteome</keyword>
<evidence type="ECO:0000256" key="2">
    <source>
        <dbReference type="ARBA" id="ARBA00022574"/>
    </source>
</evidence>
<comment type="caution">
    <text evidence="6">The sequence shown here is derived from an EMBL/GenBank/DDBJ whole genome shotgun (WGS) entry which is preliminary data.</text>
</comment>